<evidence type="ECO:0000313" key="3">
    <source>
        <dbReference type="Proteomes" id="UP001159363"/>
    </source>
</evidence>
<accession>A0ABQ9GFB7</accession>
<comment type="caution">
    <text evidence="2">The sequence shown here is derived from an EMBL/GenBank/DDBJ whole genome shotgun (WGS) entry which is preliminary data.</text>
</comment>
<name>A0ABQ9GFB7_9NEOP</name>
<evidence type="ECO:0000256" key="1">
    <source>
        <dbReference type="SAM" id="MobiDB-lite"/>
    </source>
</evidence>
<proteinExistence type="predicted"/>
<evidence type="ECO:0000313" key="2">
    <source>
        <dbReference type="EMBL" id="KAJ8871085.1"/>
    </source>
</evidence>
<dbReference type="EMBL" id="JARBHB010000012">
    <property type="protein sequence ID" value="KAJ8871085.1"/>
    <property type="molecule type" value="Genomic_DNA"/>
</dbReference>
<sequence>MAPGIVILEVTRVHSGAAQNLMVSRAIQVIEILLVWNSSNFDDGLRCISLRAEEVSLTRPQRTHSPEVRTPCTSRRNSDRPPVRPTKPRCSPLPWPEHGSFILLSARCWLRAVDNPSPQPLLNHISTLRTQQILTVLLQVCCDTAPRIAFPNSAYSRHRMQYPRLCDTRSDLLQILGRCWLSLTSALSCERKRDWGRIGKEPAMALVRDLSQHSPRVVSENHEKQKSGWPYRELNPGPPECESKQQWRHTKTKVPLEGGATVAERLVCSPPSKANRVQSPVGSPNFRNWGSCRTMPLVGGFSRGSPKEGRPSKGGLLAANPGEVLVLRPPSLFRPAEEEFAEDHREINRRHLTKQRADIGQLKAGLELRGKNAVWVCPIADIRIPQQPPGTMIKKRHVRESTTPAVIAALLTVIGPKLICDAGESVVRHEDSLCLPRCLFWYIFKIETAVVRTETNTQIVRDAAAGADSAAPRRNRRPTSPSLLLERCSRGWLPPFWESRECRQRRDLLASQTSSRLLEFPIRLATTQECSGETGWRLSPPRRITLVGEDSRLVDDDWRLRDDGE</sequence>
<protein>
    <submittedName>
        <fullName evidence="2">Uncharacterized protein</fullName>
    </submittedName>
</protein>
<organism evidence="2 3">
    <name type="scientific">Dryococelus australis</name>
    <dbReference type="NCBI Taxonomy" id="614101"/>
    <lineage>
        <taxon>Eukaryota</taxon>
        <taxon>Metazoa</taxon>
        <taxon>Ecdysozoa</taxon>
        <taxon>Arthropoda</taxon>
        <taxon>Hexapoda</taxon>
        <taxon>Insecta</taxon>
        <taxon>Pterygota</taxon>
        <taxon>Neoptera</taxon>
        <taxon>Polyneoptera</taxon>
        <taxon>Phasmatodea</taxon>
        <taxon>Verophasmatodea</taxon>
        <taxon>Anareolatae</taxon>
        <taxon>Phasmatidae</taxon>
        <taxon>Eurycanthinae</taxon>
        <taxon>Dryococelus</taxon>
    </lineage>
</organism>
<keyword evidence="3" id="KW-1185">Reference proteome</keyword>
<feature type="region of interest" description="Disordered" evidence="1">
    <location>
        <begin position="212"/>
        <end position="247"/>
    </location>
</feature>
<gene>
    <name evidence="2" type="ORF">PR048_027389</name>
</gene>
<reference evidence="2 3" key="1">
    <citation type="submission" date="2023-02" db="EMBL/GenBank/DDBJ databases">
        <title>LHISI_Scaffold_Assembly.</title>
        <authorList>
            <person name="Stuart O.P."/>
            <person name="Cleave R."/>
            <person name="Magrath M.J.L."/>
            <person name="Mikheyev A.S."/>
        </authorList>
    </citation>
    <scope>NUCLEOTIDE SEQUENCE [LARGE SCALE GENOMIC DNA]</scope>
    <source>
        <strain evidence="2">Daus_M_001</strain>
        <tissue evidence="2">Leg muscle</tissue>
    </source>
</reference>
<feature type="region of interest" description="Disordered" evidence="1">
    <location>
        <begin position="59"/>
        <end position="91"/>
    </location>
</feature>
<dbReference type="Proteomes" id="UP001159363">
    <property type="component" value="Chromosome 11"/>
</dbReference>